<accession>A0A366HR33</accession>
<dbReference type="InterPro" id="IPR036388">
    <property type="entry name" value="WH-like_DNA-bd_sf"/>
</dbReference>
<organism evidence="6 7">
    <name type="scientific">Roseimicrobium gellanilyticum</name>
    <dbReference type="NCBI Taxonomy" id="748857"/>
    <lineage>
        <taxon>Bacteria</taxon>
        <taxon>Pseudomonadati</taxon>
        <taxon>Verrucomicrobiota</taxon>
        <taxon>Verrucomicrobiia</taxon>
        <taxon>Verrucomicrobiales</taxon>
        <taxon>Verrucomicrobiaceae</taxon>
        <taxon>Roseimicrobium</taxon>
    </lineage>
</organism>
<dbReference type="PANTHER" id="PTHR43537:SF5">
    <property type="entry name" value="UXU OPERON TRANSCRIPTIONAL REGULATOR"/>
    <property type="match status" value="1"/>
</dbReference>
<dbReference type="PROSITE" id="PS50949">
    <property type="entry name" value="HTH_GNTR"/>
    <property type="match status" value="1"/>
</dbReference>
<gene>
    <name evidence="6" type="ORF">DES53_102498</name>
</gene>
<dbReference type="Pfam" id="PF00392">
    <property type="entry name" value="GntR"/>
    <property type="match status" value="1"/>
</dbReference>
<feature type="domain" description="HTH gntR-type" evidence="5">
    <location>
        <begin position="12"/>
        <end position="80"/>
    </location>
</feature>
<dbReference type="Proteomes" id="UP000253426">
    <property type="component" value="Unassembled WGS sequence"/>
</dbReference>
<dbReference type="GO" id="GO:0003700">
    <property type="term" value="F:DNA-binding transcription factor activity"/>
    <property type="evidence" value="ECO:0007669"/>
    <property type="project" value="InterPro"/>
</dbReference>
<dbReference type="SUPFAM" id="SSF48008">
    <property type="entry name" value="GntR ligand-binding domain-like"/>
    <property type="match status" value="1"/>
</dbReference>
<reference evidence="6 7" key="1">
    <citation type="submission" date="2018-06" db="EMBL/GenBank/DDBJ databases">
        <title>Genomic Encyclopedia of Type Strains, Phase IV (KMG-IV): sequencing the most valuable type-strain genomes for metagenomic binning, comparative biology and taxonomic classification.</title>
        <authorList>
            <person name="Goeker M."/>
        </authorList>
    </citation>
    <scope>NUCLEOTIDE SEQUENCE [LARGE SCALE GENOMIC DNA]</scope>
    <source>
        <strain evidence="6 7">DSM 25532</strain>
    </source>
</reference>
<sequence length="257" mass="29030">MVMKKLKPVEYQPLSRQVLRSLLENISARGLGPEDKLPTERELANDLGVGRNTVREALKSLEMIGALERRPKRGSVIQAVDLSLLGEVTQALWLRTDEDASEMYEARRTIELGVLRLAAANATEEDFLRMEEANEQMERDHKQGFAPTEADAAFHQALLGASHNRFLIQFGRLLEEFFRNVRQRYRHDAAVARRTLDEHRQIVTALRRGRVAQAERLMEAHLDPHRQPPTPGAKSKKATTAGAASGKARRKRAATNR</sequence>
<dbReference type="SUPFAM" id="SSF46785">
    <property type="entry name" value="Winged helix' DNA-binding domain"/>
    <property type="match status" value="1"/>
</dbReference>
<dbReference type="Gene3D" id="1.10.10.10">
    <property type="entry name" value="Winged helix-like DNA-binding domain superfamily/Winged helix DNA-binding domain"/>
    <property type="match status" value="1"/>
</dbReference>
<evidence type="ECO:0000256" key="4">
    <source>
        <dbReference type="SAM" id="MobiDB-lite"/>
    </source>
</evidence>
<dbReference type="SMART" id="SM00895">
    <property type="entry name" value="FCD"/>
    <property type="match status" value="1"/>
</dbReference>
<proteinExistence type="predicted"/>
<name>A0A366HR33_9BACT</name>
<feature type="compositionally biased region" description="Basic residues" evidence="4">
    <location>
        <begin position="247"/>
        <end position="257"/>
    </location>
</feature>
<dbReference type="InterPro" id="IPR011711">
    <property type="entry name" value="GntR_C"/>
</dbReference>
<dbReference type="GO" id="GO:0003677">
    <property type="term" value="F:DNA binding"/>
    <property type="evidence" value="ECO:0007669"/>
    <property type="project" value="UniProtKB-KW"/>
</dbReference>
<dbReference type="CDD" id="cd07377">
    <property type="entry name" value="WHTH_GntR"/>
    <property type="match status" value="1"/>
</dbReference>
<dbReference type="EMBL" id="QNRR01000002">
    <property type="protein sequence ID" value="RBP46112.1"/>
    <property type="molecule type" value="Genomic_DNA"/>
</dbReference>
<keyword evidence="2" id="KW-0238">DNA-binding</keyword>
<keyword evidence="7" id="KW-1185">Reference proteome</keyword>
<dbReference type="AlphaFoldDB" id="A0A366HR33"/>
<dbReference type="InterPro" id="IPR036390">
    <property type="entry name" value="WH_DNA-bd_sf"/>
</dbReference>
<evidence type="ECO:0000313" key="7">
    <source>
        <dbReference type="Proteomes" id="UP000253426"/>
    </source>
</evidence>
<dbReference type="PRINTS" id="PR00035">
    <property type="entry name" value="HTHGNTR"/>
</dbReference>
<evidence type="ECO:0000259" key="5">
    <source>
        <dbReference type="PROSITE" id="PS50949"/>
    </source>
</evidence>
<dbReference type="Pfam" id="PF07729">
    <property type="entry name" value="FCD"/>
    <property type="match status" value="1"/>
</dbReference>
<dbReference type="SMART" id="SM00345">
    <property type="entry name" value="HTH_GNTR"/>
    <property type="match status" value="1"/>
</dbReference>
<dbReference type="OrthoDB" id="9799482at2"/>
<dbReference type="PANTHER" id="PTHR43537">
    <property type="entry name" value="TRANSCRIPTIONAL REGULATOR, GNTR FAMILY"/>
    <property type="match status" value="1"/>
</dbReference>
<dbReference type="InterPro" id="IPR008920">
    <property type="entry name" value="TF_FadR/GntR_C"/>
</dbReference>
<evidence type="ECO:0000313" key="6">
    <source>
        <dbReference type="EMBL" id="RBP46112.1"/>
    </source>
</evidence>
<dbReference type="Gene3D" id="1.20.120.530">
    <property type="entry name" value="GntR ligand-binding domain-like"/>
    <property type="match status" value="1"/>
</dbReference>
<protein>
    <submittedName>
        <fullName evidence="6">GntR family transcriptional regulator</fullName>
    </submittedName>
</protein>
<evidence type="ECO:0000256" key="1">
    <source>
        <dbReference type="ARBA" id="ARBA00023015"/>
    </source>
</evidence>
<evidence type="ECO:0000256" key="2">
    <source>
        <dbReference type="ARBA" id="ARBA00023125"/>
    </source>
</evidence>
<dbReference type="InterPro" id="IPR000524">
    <property type="entry name" value="Tscrpt_reg_HTH_GntR"/>
</dbReference>
<keyword evidence="3" id="KW-0804">Transcription</keyword>
<comment type="caution">
    <text evidence="6">The sequence shown here is derived from an EMBL/GenBank/DDBJ whole genome shotgun (WGS) entry which is preliminary data.</text>
</comment>
<feature type="region of interest" description="Disordered" evidence="4">
    <location>
        <begin position="219"/>
        <end position="257"/>
    </location>
</feature>
<evidence type="ECO:0000256" key="3">
    <source>
        <dbReference type="ARBA" id="ARBA00023163"/>
    </source>
</evidence>
<keyword evidence="1" id="KW-0805">Transcription regulation</keyword>